<name>E0XUV4_9DELT</name>
<accession>E0XUV4</accession>
<protein>
    <submittedName>
        <fullName evidence="1">Uncharacterized protein</fullName>
    </submittedName>
</protein>
<organism evidence="1">
    <name type="scientific">uncultured delta proteobacterium HF0200_39N20</name>
    <dbReference type="NCBI Taxonomy" id="710833"/>
    <lineage>
        <taxon>Bacteria</taxon>
        <taxon>Deltaproteobacteria</taxon>
        <taxon>environmental samples</taxon>
    </lineage>
</organism>
<evidence type="ECO:0000313" key="1">
    <source>
        <dbReference type="EMBL" id="ADI18195.1"/>
    </source>
</evidence>
<dbReference type="AlphaFoldDB" id="E0XUV4"/>
<reference evidence="1" key="1">
    <citation type="journal article" date="2011" name="Environ. Microbiol.">
        <title>Time-series analyses of Monterey Bay coastal microbial picoplankton using a 'genome proxy' microarray.</title>
        <authorList>
            <person name="Rich V.I."/>
            <person name="Pham V.D."/>
            <person name="Eppley J."/>
            <person name="Shi Y."/>
            <person name="DeLong E.F."/>
        </authorList>
    </citation>
    <scope>NUCLEOTIDE SEQUENCE</scope>
</reference>
<proteinExistence type="predicted"/>
<dbReference type="EMBL" id="GU474883">
    <property type="protein sequence ID" value="ADI18195.1"/>
    <property type="molecule type" value="Genomic_DNA"/>
</dbReference>
<sequence length="58" mass="6251">MNGLNSHAGYPIGKSPDQKMFALPRGLSQLATSFFASWSQGIRPAPLLPDLTVKIINP</sequence>